<evidence type="ECO:0000313" key="1">
    <source>
        <dbReference type="EMBL" id="MXQ52592.1"/>
    </source>
</evidence>
<comment type="caution">
    <text evidence="1">The sequence shown here is derived from an EMBL/GenBank/DDBJ whole genome shotgun (WGS) entry which is preliminary data.</text>
</comment>
<organism evidence="1 2">
    <name type="scientific">Shimazuella alba</name>
    <dbReference type="NCBI Taxonomy" id="2690964"/>
    <lineage>
        <taxon>Bacteria</taxon>
        <taxon>Bacillati</taxon>
        <taxon>Bacillota</taxon>
        <taxon>Bacilli</taxon>
        <taxon>Bacillales</taxon>
        <taxon>Thermoactinomycetaceae</taxon>
        <taxon>Shimazuella</taxon>
    </lineage>
</organism>
<dbReference type="InterPro" id="IPR038071">
    <property type="entry name" value="UROD/MetE-like_sf"/>
</dbReference>
<dbReference type="Gene3D" id="3.20.20.210">
    <property type="match status" value="1"/>
</dbReference>
<sequence length="354" mass="40536">MANRKSLLVGSLPFKNEKEAMELAVEALHDSLISLPDGEIGEKTEQYPEGSRTAWAMNVIDMCIADSTNWDIVQEGKLLPNGFPVDYDTLYKLRPKHSPEEIAKYLNFGYFDTYMKSYHLYQELRKKKNLQNVPFQVGVPTGMAMSLHMLEPENIFRYFDAFNERLAYEMNQIIDYTNNDIVIQIECPAEIGLVYANPPQVEFAISSILGLVNRLNNSVKIGIHFCYGDLNNKALVRPETLERMTDFANAFISQWPKNKELSYIHFPLAEGNEGPRLNSDYYKPLGKIQLPKHTRFVAGFVHEKRNADELKQILHHIESIRKHEVDVACSCGMGRRKAEVGLQLMTLMKQLVEA</sequence>
<protein>
    <recommendedName>
        <fullName evidence="3">Cobalamin-independent methionine synthase MetE C-terminal/archaeal domain-containing protein</fullName>
    </recommendedName>
</protein>
<dbReference type="EMBL" id="WUUL01000001">
    <property type="protein sequence ID" value="MXQ52592.1"/>
    <property type="molecule type" value="Genomic_DNA"/>
</dbReference>
<evidence type="ECO:0008006" key="3">
    <source>
        <dbReference type="Google" id="ProtNLM"/>
    </source>
</evidence>
<accession>A0A6I4VX50</accession>
<dbReference type="RefSeq" id="WP_160799598.1">
    <property type="nucleotide sequence ID" value="NZ_WUUL01000001.1"/>
</dbReference>
<dbReference type="Proteomes" id="UP000430692">
    <property type="component" value="Unassembled WGS sequence"/>
</dbReference>
<dbReference type="AlphaFoldDB" id="A0A6I4VX50"/>
<reference evidence="1 2" key="1">
    <citation type="submission" date="2019-12" db="EMBL/GenBank/DDBJ databases">
        <title>Whole-genome analyses of novel actinobacteria.</title>
        <authorList>
            <person name="Sahin N."/>
            <person name="Saygin H."/>
        </authorList>
    </citation>
    <scope>NUCLEOTIDE SEQUENCE [LARGE SCALE GENOMIC DNA]</scope>
    <source>
        <strain evidence="1 2">KC615</strain>
    </source>
</reference>
<proteinExistence type="predicted"/>
<dbReference type="SUPFAM" id="SSF51726">
    <property type="entry name" value="UROD/MetE-like"/>
    <property type="match status" value="1"/>
</dbReference>
<gene>
    <name evidence="1" type="ORF">GSM42_02265</name>
</gene>
<evidence type="ECO:0000313" key="2">
    <source>
        <dbReference type="Proteomes" id="UP000430692"/>
    </source>
</evidence>
<keyword evidence="2" id="KW-1185">Reference proteome</keyword>
<name>A0A6I4VX50_9BACL</name>